<dbReference type="EMBL" id="CP101988">
    <property type="protein sequence ID" value="UUI76526.1"/>
    <property type="molecule type" value="Genomic_DNA"/>
</dbReference>
<evidence type="ECO:0000313" key="1">
    <source>
        <dbReference type="EMBL" id="UUI76526.1"/>
    </source>
</evidence>
<dbReference type="RefSeq" id="WP_227568808.1">
    <property type="nucleotide sequence ID" value="NZ_CP101988.1"/>
</dbReference>
<keyword evidence="2" id="KW-1185">Reference proteome</keyword>
<organism evidence="1 2">
    <name type="scientific">Cellulomonas chengniuliangii</name>
    <dbReference type="NCBI Taxonomy" id="2968084"/>
    <lineage>
        <taxon>Bacteria</taxon>
        <taxon>Bacillati</taxon>
        <taxon>Actinomycetota</taxon>
        <taxon>Actinomycetes</taxon>
        <taxon>Micrococcales</taxon>
        <taxon>Cellulomonadaceae</taxon>
        <taxon>Cellulomonas</taxon>
    </lineage>
</organism>
<accession>A0ABY5L4D5</accession>
<evidence type="ECO:0000313" key="2">
    <source>
        <dbReference type="Proteomes" id="UP001316189"/>
    </source>
</evidence>
<gene>
    <name evidence="1" type="ORF">NP064_06470</name>
</gene>
<reference evidence="1 2" key="1">
    <citation type="submission" date="2022-07" db="EMBL/GenBank/DDBJ databases">
        <title>Novel species in genus cellulomonas.</title>
        <authorList>
            <person name="Ye L."/>
        </authorList>
    </citation>
    <scope>NUCLEOTIDE SEQUENCE [LARGE SCALE GENOMIC DNA]</scope>
    <source>
        <strain evidence="2">zg-Y338</strain>
    </source>
</reference>
<evidence type="ECO:0008006" key="3">
    <source>
        <dbReference type="Google" id="ProtNLM"/>
    </source>
</evidence>
<dbReference type="Proteomes" id="UP001316189">
    <property type="component" value="Chromosome"/>
</dbReference>
<protein>
    <recommendedName>
        <fullName evidence="3">DNA-binding protein</fullName>
    </recommendedName>
</protein>
<proteinExistence type="predicted"/>
<name>A0ABY5L4D5_9CELL</name>
<sequence length="121" mass="12562">MHPRTTPLPPPDLADPIWTVEHVALAFRLGARATRALVAAPGFPAAFRTGPARTARLYWRREQVLDFVAAGTAPMPTPVPPAAAPAPARPTTAAAPPRYVAGEDDALAAIAAVRSARAVAA</sequence>